<feature type="compositionally biased region" description="Polar residues" evidence="1">
    <location>
        <begin position="194"/>
        <end position="213"/>
    </location>
</feature>
<keyword evidence="3" id="KW-1185">Reference proteome</keyword>
<name>A0AAV2YV29_9STRA</name>
<evidence type="ECO:0000256" key="1">
    <source>
        <dbReference type="SAM" id="MobiDB-lite"/>
    </source>
</evidence>
<proteinExistence type="predicted"/>
<sequence>MERAQGGSSSNNSSPAAAGQAPEHDNARDAADAAAAVEDRREEEDWPPERRGSNSQNARASNGASARERDEEDANDAPQDEQEQEQAGTPREHQTPQMMRNQDANSAPRGNGAAANTTPTDATPPQHTLDTRAAPAQTSSAPSSTYRDNAPSGAAMGGGSGGYYSNAGGYQHQPAPLTGHLSDAARGDAPQPLVSPSTRQMHFPYASSNFVTPNPTPIRPLHGDPRVNQQAGPPGPGPNNATGANGTNQGPSGYDENDNKHGYAVPTSRMFHHQTSSPSFYTSSSQDGPPMIPQHGKRRVS</sequence>
<feature type="compositionally biased region" description="Low complexity" evidence="1">
    <location>
        <begin position="276"/>
        <end position="285"/>
    </location>
</feature>
<protein>
    <submittedName>
        <fullName evidence="2">Uncharacterized protein</fullName>
    </submittedName>
</protein>
<evidence type="ECO:0000313" key="3">
    <source>
        <dbReference type="Proteomes" id="UP001146120"/>
    </source>
</evidence>
<dbReference type="Proteomes" id="UP001146120">
    <property type="component" value="Unassembled WGS sequence"/>
</dbReference>
<dbReference type="AlphaFoldDB" id="A0AAV2YV29"/>
<reference evidence="2" key="2">
    <citation type="journal article" date="2023" name="Microbiol Resour">
        <title>Decontamination and Annotation of the Draft Genome Sequence of the Oomycete Lagenidium giganteum ARSEF 373.</title>
        <authorList>
            <person name="Morgan W.R."/>
            <person name="Tartar A."/>
        </authorList>
    </citation>
    <scope>NUCLEOTIDE SEQUENCE</scope>
    <source>
        <strain evidence="2">ARSEF 373</strain>
    </source>
</reference>
<accession>A0AAV2YV29</accession>
<feature type="compositionally biased region" description="Low complexity" evidence="1">
    <location>
        <begin position="133"/>
        <end position="145"/>
    </location>
</feature>
<organism evidence="2 3">
    <name type="scientific">Lagenidium giganteum</name>
    <dbReference type="NCBI Taxonomy" id="4803"/>
    <lineage>
        <taxon>Eukaryota</taxon>
        <taxon>Sar</taxon>
        <taxon>Stramenopiles</taxon>
        <taxon>Oomycota</taxon>
        <taxon>Peronosporomycetes</taxon>
        <taxon>Pythiales</taxon>
        <taxon>Pythiaceae</taxon>
    </lineage>
</organism>
<comment type="caution">
    <text evidence="2">The sequence shown here is derived from an EMBL/GenBank/DDBJ whole genome shotgun (WGS) entry which is preliminary data.</text>
</comment>
<feature type="compositionally biased region" description="Low complexity" evidence="1">
    <location>
        <begin position="1"/>
        <end position="21"/>
    </location>
</feature>
<feature type="compositionally biased region" description="Low complexity" evidence="1">
    <location>
        <begin position="228"/>
        <end position="251"/>
    </location>
</feature>
<feature type="compositionally biased region" description="Acidic residues" evidence="1">
    <location>
        <begin position="70"/>
        <end position="84"/>
    </location>
</feature>
<dbReference type="EMBL" id="DAKRPA010000147">
    <property type="protein sequence ID" value="DAZ97084.1"/>
    <property type="molecule type" value="Genomic_DNA"/>
</dbReference>
<feature type="compositionally biased region" description="Low complexity" evidence="1">
    <location>
        <begin position="113"/>
        <end position="125"/>
    </location>
</feature>
<feature type="compositionally biased region" description="Polar residues" evidence="1">
    <location>
        <begin position="95"/>
        <end position="105"/>
    </location>
</feature>
<feature type="compositionally biased region" description="Basic and acidic residues" evidence="1">
    <location>
        <begin position="22"/>
        <end position="31"/>
    </location>
</feature>
<feature type="region of interest" description="Disordered" evidence="1">
    <location>
        <begin position="1"/>
        <end position="301"/>
    </location>
</feature>
<evidence type="ECO:0000313" key="2">
    <source>
        <dbReference type="EMBL" id="DAZ97084.1"/>
    </source>
</evidence>
<feature type="compositionally biased region" description="Polar residues" evidence="1">
    <location>
        <begin position="53"/>
        <end position="64"/>
    </location>
</feature>
<reference evidence="2" key="1">
    <citation type="submission" date="2022-11" db="EMBL/GenBank/DDBJ databases">
        <authorList>
            <person name="Morgan W.R."/>
            <person name="Tartar A."/>
        </authorList>
    </citation>
    <scope>NUCLEOTIDE SEQUENCE</scope>
    <source>
        <strain evidence="2">ARSEF 373</strain>
    </source>
</reference>
<gene>
    <name evidence="2" type="ORF">N0F65_001268</name>
</gene>